<keyword evidence="2" id="KW-0456">Lyase</keyword>
<dbReference type="SUPFAM" id="SSF52821">
    <property type="entry name" value="Rhodanese/Cell cycle control phosphatase"/>
    <property type="match status" value="4"/>
</dbReference>
<name>Q2CJB9_OCEGH</name>
<feature type="domain" description="Rhodanese" evidence="1">
    <location>
        <begin position="47"/>
        <end position="106"/>
    </location>
</feature>
<dbReference type="InterPro" id="IPR050229">
    <property type="entry name" value="GlpE_sulfurtransferase"/>
</dbReference>
<gene>
    <name evidence="2" type="ORF">OG2516_00604</name>
</gene>
<dbReference type="GO" id="GO:0016829">
    <property type="term" value="F:lyase activity"/>
    <property type="evidence" value="ECO:0007669"/>
    <property type="project" value="UniProtKB-KW"/>
</dbReference>
<organism evidence="2 3">
    <name type="scientific">Oceanicola granulosus (strain ATCC BAA-861 / DSM 15982 / KCTC 12143 / HTCC2516)</name>
    <dbReference type="NCBI Taxonomy" id="314256"/>
    <lineage>
        <taxon>Bacteria</taxon>
        <taxon>Pseudomonadati</taxon>
        <taxon>Pseudomonadota</taxon>
        <taxon>Alphaproteobacteria</taxon>
        <taxon>Rhodobacterales</taxon>
        <taxon>Roseobacteraceae</taxon>
        <taxon>Oceanicola</taxon>
    </lineage>
</organism>
<reference evidence="2 3" key="1">
    <citation type="journal article" date="2010" name="J. Bacteriol.">
        <title>Genome sequences of Oceanicola granulosus HTCC2516(T) and Oceanicola batsensis HTCC2597(TDelta).</title>
        <authorList>
            <person name="Thrash J.C."/>
            <person name="Cho J.C."/>
            <person name="Vergin K.L."/>
            <person name="Giovannoni S.J."/>
        </authorList>
    </citation>
    <scope>NUCLEOTIDE SEQUENCE [LARGE SCALE GENOMIC DNA]</scope>
    <source>
        <strain evidence="3">ATCC BAA-861 / DSM 15982 / KCTC 12143 / HTCC2516</strain>
    </source>
</reference>
<dbReference type="Gene3D" id="3.40.250.10">
    <property type="entry name" value="Rhodanese-like domain"/>
    <property type="match status" value="4"/>
</dbReference>
<dbReference type="STRING" id="314256.OG2516_00604"/>
<evidence type="ECO:0000313" key="2">
    <source>
        <dbReference type="EMBL" id="EAR52681.1"/>
    </source>
</evidence>
<dbReference type="Proteomes" id="UP000003635">
    <property type="component" value="Unassembled WGS sequence"/>
</dbReference>
<dbReference type="InterPro" id="IPR036873">
    <property type="entry name" value="Rhodanese-like_dom_sf"/>
</dbReference>
<keyword evidence="3" id="KW-1185">Reference proteome</keyword>
<feature type="domain" description="Rhodanese" evidence="1">
    <location>
        <begin position="383"/>
        <end position="463"/>
    </location>
</feature>
<sequence>MIRHLAPKEARDWLARPGERAFLDLREAGPFSMGHPLFATPCAFTTLELRIGELAPRLSVPILLIDAGDGVSERAAAALARAGYDDLTIVAGGTPAWRAAGLTLFEGVNVPSKVLGELVEARLHPPTITAEKLAAWRAEGREVRVFDCRPADEFARMTIPGATWLPNAELPHRLAALELDGPIVLTCAGRTRGLLGTAALRRVAPGVEVLALENGTQGWALAGHPLERGRAPNKLPTLDEDQRQVSRARADALLGEACIPLATAGDVARLVAQETRSTFLFDLRSVGEAGADPLPGFRVVPAVQLAQATDAYCAVRSARLVLADDTGLRGAITALWLRALGYEVHVARVDDALRDLAVPPAPVPELATTATTMTAAGALLAAQGGRGRLVDLRSSAAFREGHVAGAIWSCRAALPALERAGTSLMLVDGGDGRAANAARDLGGAVAVAGGMAALRDAGAAVETGGLPRLRDREDVTWFAHGRHDGDMEASRTYLRWETGLLARLSEDEHAAFDLSAIS</sequence>
<dbReference type="HOGENOM" id="CLU_024972_1_0_5"/>
<feature type="domain" description="Rhodanese" evidence="1">
    <location>
        <begin position="274"/>
        <end position="364"/>
    </location>
</feature>
<dbReference type="InterPro" id="IPR001763">
    <property type="entry name" value="Rhodanese-like_dom"/>
</dbReference>
<evidence type="ECO:0000259" key="1">
    <source>
        <dbReference type="PROSITE" id="PS50206"/>
    </source>
</evidence>
<dbReference type="eggNOG" id="COG2897">
    <property type="taxonomic scope" value="Bacteria"/>
</dbReference>
<dbReference type="RefSeq" id="WP_007253653.1">
    <property type="nucleotide sequence ID" value="NZ_CH724107.1"/>
</dbReference>
<dbReference type="AlphaFoldDB" id="Q2CJB9"/>
<protein>
    <submittedName>
        <fullName evidence="2">Rhodanese domain protein/cystathionine beta-lyase</fullName>
    </submittedName>
</protein>
<dbReference type="eggNOG" id="COG0607">
    <property type="taxonomic scope" value="Bacteria"/>
</dbReference>
<dbReference type="EMBL" id="AAOT01000002">
    <property type="protein sequence ID" value="EAR52681.1"/>
    <property type="molecule type" value="Genomic_DNA"/>
</dbReference>
<dbReference type="SMART" id="SM00450">
    <property type="entry name" value="RHOD"/>
    <property type="match status" value="4"/>
</dbReference>
<evidence type="ECO:0000313" key="3">
    <source>
        <dbReference type="Proteomes" id="UP000003635"/>
    </source>
</evidence>
<dbReference type="Pfam" id="PF00581">
    <property type="entry name" value="Rhodanese"/>
    <property type="match status" value="2"/>
</dbReference>
<dbReference type="PROSITE" id="PS50206">
    <property type="entry name" value="RHODANESE_3"/>
    <property type="match status" value="4"/>
</dbReference>
<accession>Q2CJB9</accession>
<comment type="caution">
    <text evidence="2">The sequence shown here is derived from an EMBL/GenBank/DDBJ whole genome shotgun (WGS) entry which is preliminary data.</text>
</comment>
<feature type="domain" description="Rhodanese" evidence="1">
    <location>
        <begin position="139"/>
        <end position="228"/>
    </location>
</feature>
<dbReference type="PANTHER" id="PTHR43031">
    <property type="entry name" value="FAD-DEPENDENT OXIDOREDUCTASE"/>
    <property type="match status" value="1"/>
</dbReference>
<dbReference type="PANTHER" id="PTHR43031:SF1">
    <property type="entry name" value="PYRIDINE NUCLEOTIDE-DISULPHIDE OXIDOREDUCTASE"/>
    <property type="match status" value="1"/>
</dbReference>
<proteinExistence type="predicted"/>